<dbReference type="CDD" id="cd18186">
    <property type="entry name" value="BTB_POZ_ZBTB_KLHL-like"/>
    <property type="match status" value="1"/>
</dbReference>
<dbReference type="InterPro" id="IPR000210">
    <property type="entry name" value="BTB/POZ_dom"/>
</dbReference>
<dbReference type="AlphaFoldDB" id="A0A9Q9AUY4"/>
<dbReference type="InterPro" id="IPR011333">
    <property type="entry name" value="SKP1/BTB/POZ_sf"/>
</dbReference>
<dbReference type="PROSITE" id="PS50097">
    <property type="entry name" value="BTB"/>
    <property type="match status" value="1"/>
</dbReference>
<dbReference type="EMBL" id="CP099424">
    <property type="protein sequence ID" value="USW55610.1"/>
    <property type="molecule type" value="Genomic_DNA"/>
</dbReference>
<evidence type="ECO:0000259" key="1">
    <source>
        <dbReference type="PROSITE" id="PS50097"/>
    </source>
</evidence>
<dbReference type="Gene3D" id="3.30.710.10">
    <property type="entry name" value="Potassium Channel Kv1.1, Chain A"/>
    <property type="match status" value="1"/>
</dbReference>
<dbReference type="SUPFAM" id="SSF54695">
    <property type="entry name" value="POZ domain"/>
    <property type="match status" value="1"/>
</dbReference>
<keyword evidence="3" id="KW-1185">Reference proteome</keyword>
<proteinExistence type="predicted"/>
<name>A0A9Q9AUY4_9PEZI</name>
<evidence type="ECO:0000313" key="2">
    <source>
        <dbReference type="EMBL" id="USW55610.1"/>
    </source>
</evidence>
<protein>
    <submittedName>
        <fullName evidence="2">BTB/POZ domain-containing protein</fullName>
    </submittedName>
</protein>
<evidence type="ECO:0000313" key="3">
    <source>
        <dbReference type="Proteomes" id="UP001056384"/>
    </source>
</evidence>
<gene>
    <name evidence="2" type="ORF">Slin15195_G089290</name>
</gene>
<dbReference type="Proteomes" id="UP001056384">
    <property type="component" value="Chromosome 7"/>
</dbReference>
<organism evidence="2 3">
    <name type="scientific">Septoria linicola</name>
    <dbReference type="NCBI Taxonomy" id="215465"/>
    <lineage>
        <taxon>Eukaryota</taxon>
        <taxon>Fungi</taxon>
        <taxon>Dikarya</taxon>
        <taxon>Ascomycota</taxon>
        <taxon>Pezizomycotina</taxon>
        <taxon>Dothideomycetes</taxon>
        <taxon>Dothideomycetidae</taxon>
        <taxon>Mycosphaerellales</taxon>
        <taxon>Mycosphaerellaceae</taxon>
        <taxon>Septoria</taxon>
    </lineage>
</organism>
<reference evidence="2" key="1">
    <citation type="submission" date="2022-06" db="EMBL/GenBank/DDBJ databases">
        <title>Complete genome sequences of two strains of the flax pathogen Septoria linicola.</title>
        <authorList>
            <person name="Lapalu N."/>
            <person name="Simon A."/>
            <person name="Demenou B."/>
            <person name="Paumier D."/>
            <person name="Guillot M.-P."/>
            <person name="Gout L."/>
            <person name="Valade R."/>
        </authorList>
    </citation>
    <scope>NUCLEOTIDE SEQUENCE</scope>
    <source>
        <strain evidence="2">SE15195</strain>
    </source>
</reference>
<dbReference type="PANTHER" id="PTHR47843:SF2">
    <property type="entry name" value="BTB DOMAIN-CONTAINING PROTEIN"/>
    <property type="match status" value="1"/>
</dbReference>
<dbReference type="PANTHER" id="PTHR47843">
    <property type="entry name" value="BTB DOMAIN-CONTAINING PROTEIN-RELATED"/>
    <property type="match status" value="1"/>
</dbReference>
<feature type="domain" description="BTB" evidence="1">
    <location>
        <begin position="15"/>
        <end position="85"/>
    </location>
</feature>
<dbReference type="Pfam" id="PF00651">
    <property type="entry name" value="BTB"/>
    <property type="match status" value="1"/>
</dbReference>
<accession>A0A9Q9AUY4</accession>
<sequence length="230" mass="25656">MSTPPSAKRRRIEGDIITIKVGTGKVESLTVHESLLRARGGFFEAALKQQWREGQTREIELPEDEPDIVAAYIEWLYSGKIEPLSCKPPTPVSHGAMRGTHVTLAKIYVLAEKLGDDDACNVTIDSWVSLLCNRRGENGGLVPVPDWDAIKTIYEGTPVGSPARRFLIFLYSKGPKKRVTNLDGSAHEGYLIVPEFLLDLTCELLPDIGVKRKRLELGSIAETWYKEPRK</sequence>